<comment type="subcellular location">
    <subcellularLocation>
        <location evidence="1">Endoplasmic reticulum membrane</location>
        <topology evidence="1">Peripheral membrane protein</topology>
    </subcellularLocation>
    <subcellularLocation>
        <location evidence="2">Preautophagosomal structure membrane</location>
        <topology evidence="2">Peripheral membrane protein</topology>
    </subcellularLocation>
</comment>
<dbReference type="PANTHER" id="PTHR13190:SF1">
    <property type="entry name" value="AUTOPHAGY-RELATED 2, ISOFORM A"/>
    <property type="match status" value="1"/>
</dbReference>
<evidence type="ECO:0000313" key="14">
    <source>
        <dbReference type="Proteomes" id="UP001164746"/>
    </source>
</evidence>
<keyword evidence="7" id="KW-0072">Autophagy</keyword>
<evidence type="ECO:0000256" key="1">
    <source>
        <dbReference type="ARBA" id="ARBA00004406"/>
    </source>
</evidence>
<sequence>MPWNFGNLGGMQDFLKKKACRYLLQHYLGQFLKQKLSLDQLSLDLYNGQGKITDLNLDVQAINEDLGSLAVPVELVDGFVECIAVSIPWSSLINDNTCLEVTGLELTLQPKQREDNGMMAGDMLSSMHSSMTTSLQLARECLESDSGTSQQPQQPIEGVQKFALMIDSVLSKIRVKLLNTVIRLEHQPGGTVQGTALEIRIKSEGSSVDSNTTHEPAAMALKNLHIEGIQLLASGASVYKSTIQSPNQSNLHKSTQSGLGTTPLSEPVHLATITGRQEIKLEIMCQFGGIHVLGASSRPMDVVDQARVERELQYQLQSGRVTSNNLASLQEYSLHGEDDDQFQSMMGRCQGPGSDMDSSFTSNYSTSSARTTSTAFSGTSQPKSGGKSSKGYTPSSFHYHVRVGFISLTLLHTTPGPPTDQPALDGMKEVATTFFQRVAG</sequence>
<protein>
    <recommendedName>
        <fullName evidence="4">Autophagy-related protein 2</fullName>
    </recommendedName>
</protein>
<comment type="catalytic activity">
    <reaction evidence="10">
        <text>a 1,2-diacyl-sn-glycero-3-phospho-L-serine(in) = a 1,2-diacyl-sn-glycero-3-phospho-L-serine(out)</text>
        <dbReference type="Rhea" id="RHEA:38663"/>
        <dbReference type="ChEBI" id="CHEBI:57262"/>
    </reaction>
</comment>
<evidence type="ECO:0000256" key="12">
    <source>
        <dbReference type="SAM" id="MobiDB-lite"/>
    </source>
</evidence>
<dbReference type="PANTHER" id="PTHR13190">
    <property type="entry name" value="AUTOPHAGY-RELATED 2, ISOFORM A"/>
    <property type="match status" value="1"/>
</dbReference>
<keyword evidence="14" id="KW-1185">Reference proteome</keyword>
<proteinExistence type="inferred from homology"/>
<organism evidence="13 14">
    <name type="scientific">Mya arenaria</name>
    <name type="common">Soft-shell clam</name>
    <dbReference type="NCBI Taxonomy" id="6604"/>
    <lineage>
        <taxon>Eukaryota</taxon>
        <taxon>Metazoa</taxon>
        <taxon>Spiralia</taxon>
        <taxon>Lophotrochozoa</taxon>
        <taxon>Mollusca</taxon>
        <taxon>Bivalvia</taxon>
        <taxon>Autobranchia</taxon>
        <taxon>Heteroconchia</taxon>
        <taxon>Euheterodonta</taxon>
        <taxon>Imparidentia</taxon>
        <taxon>Neoheterodontei</taxon>
        <taxon>Myida</taxon>
        <taxon>Myoidea</taxon>
        <taxon>Myidae</taxon>
        <taxon>Mya</taxon>
    </lineage>
</organism>
<comment type="similarity">
    <text evidence="3">Belongs to the ATG2 family.</text>
</comment>
<dbReference type="EMBL" id="CP111022">
    <property type="protein sequence ID" value="WAR20542.1"/>
    <property type="molecule type" value="Genomic_DNA"/>
</dbReference>
<evidence type="ECO:0000256" key="3">
    <source>
        <dbReference type="ARBA" id="ARBA00009714"/>
    </source>
</evidence>
<evidence type="ECO:0000256" key="10">
    <source>
        <dbReference type="ARBA" id="ARBA00024479"/>
    </source>
</evidence>
<dbReference type="Proteomes" id="UP001164746">
    <property type="component" value="Chromosome 11"/>
</dbReference>
<comment type="catalytic activity">
    <reaction evidence="11">
        <text>a 1,2-diacyl-sn-glycero-3-phosphoethanolamine(in) = a 1,2-diacyl-sn-glycero-3-phosphoethanolamine(out)</text>
        <dbReference type="Rhea" id="RHEA:38895"/>
        <dbReference type="ChEBI" id="CHEBI:64612"/>
    </reaction>
</comment>
<feature type="non-terminal residue" evidence="13">
    <location>
        <position position="440"/>
    </location>
</feature>
<evidence type="ECO:0000256" key="5">
    <source>
        <dbReference type="ARBA" id="ARBA00022448"/>
    </source>
</evidence>
<keyword evidence="6" id="KW-0256">Endoplasmic reticulum</keyword>
<evidence type="ECO:0000256" key="9">
    <source>
        <dbReference type="ARBA" id="ARBA00023136"/>
    </source>
</evidence>
<evidence type="ECO:0000256" key="6">
    <source>
        <dbReference type="ARBA" id="ARBA00022824"/>
    </source>
</evidence>
<gene>
    <name evidence="13" type="ORF">MAR_002380</name>
</gene>
<feature type="region of interest" description="Disordered" evidence="12">
    <location>
        <begin position="342"/>
        <end position="392"/>
    </location>
</feature>
<keyword evidence="9" id="KW-0472">Membrane</keyword>
<accession>A0ABY7FEJ2</accession>
<evidence type="ECO:0000256" key="7">
    <source>
        <dbReference type="ARBA" id="ARBA00023006"/>
    </source>
</evidence>
<name>A0ABY7FEJ2_MYAAR</name>
<reference evidence="13" key="1">
    <citation type="submission" date="2022-11" db="EMBL/GenBank/DDBJ databases">
        <title>Centuries of genome instability and evolution in soft-shell clam transmissible cancer (bioRxiv).</title>
        <authorList>
            <person name="Hart S.F.M."/>
            <person name="Yonemitsu M.A."/>
            <person name="Giersch R.M."/>
            <person name="Beal B.F."/>
            <person name="Arriagada G."/>
            <person name="Davis B.W."/>
            <person name="Ostrander E.A."/>
            <person name="Goff S.P."/>
            <person name="Metzger M.J."/>
        </authorList>
    </citation>
    <scope>NUCLEOTIDE SEQUENCE</scope>
    <source>
        <strain evidence="13">MELC-2E11</strain>
        <tissue evidence="13">Siphon/mantle</tissue>
    </source>
</reference>
<evidence type="ECO:0000256" key="11">
    <source>
        <dbReference type="ARBA" id="ARBA00024615"/>
    </source>
</evidence>
<evidence type="ECO:0000256" key="8">
    <source>
        <dbReference type="ARBA" id="ARBA00023055"/>
    </source>
</evidence>
<feature type="compositionally biased region" description="Low complexity" evidence="12">
    <location>
        <begin position="358"/>
        <end position="392"/>
    </location>
</feature>
<evidence type="ECO:0000256" key="2">
    <source>
        <dbReference type="ARBA" id="ARBA00004623"/>
    </source>
</evidence>
<evidence type="ECO:0000313" key="13">
    <source>
        <dbReference type="EMBL" id="WAR20542.1"/>
    </source>
</evidence>
<evidence type="ECO:0000256" key="4">
    <source>
        <dbReference type="ARBA" id="ARBA00018070"/>
    </source>
</evidence>
<keyword evidence="8" id="KW-0445">Lipid transport</keyword>
<keyword evidence="5" id="KW-0813">Transport</keyword>
<dbReference type="InterPro" id="IPR026849">
    <property type="entry name" value="ATG2"/>
</dbReference>